<gene>
    <name evidence="1" type="ORF">T440DRAFT_468614</name>
</gene>
<dbReference type="Proteomes" id="UP000799423">
    <property type="component" value="Unassembled WGS sequence"/>
</dbReference>
<keyword evidence="2" id="KW-1185">Reference proteome</keyword>
<evidence type="ECO:0000313" key="2">
    <source>
        <dbReference type="Proteomes" id="UP000799423"/>
    </source>
</evidence>
<evidence type="ECO:0000313" key="1">
    <source>
        <dbReference type="EMBL" id="KAF2850277.1"/>
    </source>
</evidence>
<name>A0A6A7B6C4_9PLEO</name>
<sequence length="78" mass="8808">MNIANQKSCLREFRGTYERLFYQFFPIFADFPVSGSISLSFHRVARADSTSPSAIPLYDVVASHILSAPTTLYVFPPF</sequence>
<protein>
    <submittedName>
        <fullName evidence="1">Uncharacterized protein</fullName>
    </submittedName>
</protein>
<dbReference type="EMBL" id="MU006307">
    <property type="protein sequence ID" value="KAF2850277.1"/>
    <property type="molecule type" value="Genomic_DNA"/>
</dbReference>
<reference evidence="1" key="1">
    <citation type="submission" date="2020-01" db="EMBL/GenBank/DDBJ databases">
        <authorList>
            <consortium name="DOE Joint Genome Institute"/>
            <person name="Haridas S."/>
            <person name="Albert R."/>
            <person name="Binder M."/>
            <person name="Bloem J."/>
            <person name="Labutti K."/>
            <person name="Salamov A."/>
            <person name="Andreopoulos B."/>
            <person name="Baker S.E."/>
            <person name="Barry K."/>
            <person name="Bills G."/>
            <person name="Bluhm B.H."/>
            <person name="Cannon C."/>
            <person name="Castanera R."/>
            <person name="Culley D.E."/>
            <person name="Daum C."/>
            <person name="Ezra D."/>
            <person name="Gonzalez J.B."/>
            <person name="Henrissat B."/>
            <person name="Kuo A."/>
            <person name="Liang C."/>
            <person name="Lipzen A."/>
            <person name="Lutzoni F."/>
            <person name="Magnuson J."/>
            <person name="Mondo S."/>
            <person name="Nolan M."/>
            <person name="Ohm R."/>
            <person name="Pangilinan J."/>
            <person name="Park H.-J."/>
            <person name="Ramirez L."/>
            <person name="Alfaro M."/>
            <person name="Sun H."/>
            <person name="Tritt A."/>
            <person name="Yoshinaga Y."/>
            <person name="Zwiers L.-H."/>
            <person name="Turgeon B.G."/>
            <person name="Goodwin S.B."/>
            <person name="Spatafora J.W."/>
            <person name="Crous P.W."/>
            <person name="Grigoriev I.V."/>
        </authorList>
    </citation>
    <scope>NUCLEOTIDE SEQUENCE</scope>
    <source>
        <strain evidence="1">IPT5</strain>
    </source>
</reference>
<dbReference type="AlphaFoldDB" id="A0A6A7B6C4"/>
<proteinExistence type="predicted"/>
<organism evidence="1 2">
    <name type="scientific">Plenodomus tracheiphilus IPT5</name>
    <dbReference type="NCBI Taxonomy" id="1408161"/>
    <lineage>
        <taxon>Eukaryota</taxon>
        <taxon>Fungi</taxon>
        <taxon>Dikarya</taxon>
        <taxon>Ascomycota</taxon>
        <taxon>Pezizomycotina</taxon>
        <taxon>Dothideomycetes</taxon>
        <taxon>Pleosporomycetidae</taxon>
        <taxon>Pleosporales</taxon>
        <taxon>Pleosporineae</taxon>
        <taxon>Leptosphaeriaceae</taxon>
        <taxon>Plenodomus</taxon>
    </lineage>
</organism>
<accession>A0A6A7B6C4</accession>